<proteinExistence type="predicted"/>
<feature type="chain" id="PRO_5002692326" description="Bacterial repeat domain-containing protein" evidence="1">
    <location>
        <begin position="23"/>
        <end position="807"/>
    </location>
</feature>
<dbReference type="InterPro" id="IPR044060">
    <property type="entry name" value="Bacterial_rp_domain"/>
</dbReference>
<feature type="domain" description="Bacterial repeat" evidence="2">
    <location>
        <begin position="237"/>
        <end position="305"/>
    </location>
</feature>
<dbReference type="Proteomes" id="UP000004947">
    <property type="component" value="Unassembled WGS sequence"/>
</dbReference>
<feature type="domain" description="Bacterial repeat" evidence="2">
    <location>
        <begin position="103"/>
        <end position="169"/>
    </location>
</feature>
<dbReference type="RefSeq" id="WP_007278519.1">
    <property type="nucleotide sequence ID" value="NZ_ABCK01000008.1"/>
</dbReference>
<keyword evidence="1" id="KW-0732">Signal</keyword>
<reference evidence="3 4" key="1">
    <citation type="journal article" date="2010" name="J. Bacteriol.">
        <title>Genome sequence of Lentisphaera araneosa HTCC2155T, the type species of the order Lentisphaerales in the phylum Lentisphaerae.</title>
        <authorList>
            <person name="Thrash J.C."/>
            <person name="Cho J.C."/>
            <person name="Vergin K.L."/>
            <person name="Morris R.M."/>
            <person name="Giovannoni S.J."/>
        </authorList>
    </citation>
    <scope>NUCLEOTIDE SEQUENCE [LARGE SCALE GENOMIC DNA]</scope>
    <source>
        <strain evidence="3 4">HTCC2155</strain>
    </source>
</reference>
<dbReference type="AlphaFoldDB" id="A6DKV7"/>
<accession>A6DKV7</accession>
<evidence type="ECO:0000259" key="2">
    <source>
        <dbReference type="Pfam" id="PF18998"/>
    </source>
</evidence>
<dbReference type="STRING" id="313628.LNTAR_20173"/>
<gene>
    <name evidence="3" type="ORF">LNTAR_20173</name>
</gene>
<comment type="caution">
    <text evidence="3">The sequence shown here is derived from an EMBL/GenBank/DDBJ whole genome shotgun (WGS) entry which is preliminary data.</text>
</comment>
<dbReference type="Pfam" id="PF18998">
    <property type="entry name" value="Flg_new_2"/>
    <property type="match status" value="2"/>
</dbReference>
<evidence type="ECO:0000313" key="4">
    <source>
        <dbReference type="Proteomes" id="UP000004947"/>
    </source>
</evidence>
<feature type="signal peptide" evidence="1">
    <location>
        <begin position="1"/>
        <end position="22"/>
    </location>
</feature>
<organism evidence="3 4">
    <name type="scientific">Lentisphaera araneosa HTCC2155</name>
    <dbReference type="NCBI Taxonomy" id="313628"/>
    <lineage>
        <taxon>Bacteria</taxon>
        <taxon>Pseudomonadati</taxon>
        <taxon>Lentisphaerota</taxon>
        <taxon>Lentisphaeria</taxon>
        <taxon>Lentisphaerales</taxon>
        <taxon>Lentisphaeraceae</taxon>
        <taxon>Lentisphaera</taxon>
    </lineage>
</organism>
<protein>
    <recommendedName>
        <fullName evidence="2">Bacterial repeat domain-containing protein</fullName>
    </recommendedName>
</protein>
<sequence length="807" mass="88787">MIKRTFTSALVAVALSSCQSNNAEKDKEAENAAIPKTKVYDVRDVNFLTPEQRTARYGEGWEKNPAIVRHIKPDVAVEVDMTNSREISLQYEKQFALHVKADNPEGYGSVSIKNKWVKVGDTVTIKANNDDNATFHEWVGDIEGAEVTGDTISIKMDRPRNIAAAFLSNNVKFNIDSKFGKPEGSGTYERGSKVAWSVASPVALSENERMVAREKSGSAVLNDNHNITLEWEHEFLVQSTSNGNGSVESPAGWLAHGEEITLMATPKDDQFEFVKWEGITEELAQTNPVTITVDGAVNAKAIFLKKEFNLNVNSEHGEITGAGAHARGSEVTWAVSSPTEDIKGTRFIAVPATGTVTIDSDKEVNVNWVEQVLVKVIKKSGDGQELLGTYWLNKGDSVDNITVPVKDGESFFWAGDIQTANVEDSEVDIVADKPKTVIADFNPKPNTLTIKSNEGEVVSESKNEYYSHQKAKNNIPGTIYNSPAERNVLDVAPLKEQIQEHDKLALTHIEAPDMLEKGHAKIDFTEYMGWKNCIRMASKELEIIISPDVGRVIYMGTPGGKENTLWLNEDLAGQSFSRGEALNQWNDVGGSRVWVAPVELNHMLLKREFPPAYEFDGAPAAELTASLGKVILTSRSNADFGCAIERTFEVKHNQLIVSSKLLAQEGKIGHNFSVGPATFTEFQRPTSVTLGKSIFEEMHPTGYVVFNGELAEPAEQENSVTFAVPKPSDEGWKVGTHAAELHMDYPGYSITANALVTPGEEVCEQNTNFQVTSPEESIDYLEISHIGSMTQLNQAKISTVTWTFNKK</sequence>
<evidence type="ECO:0000313" key="3">
    <source>
        <dbReference type="EMBL" id="EDM27559.1"/>
    </source>
</evidence>
<dbReference type="EMBL" id="ABCK01000008">
    <property type="protein sequence ID" value="EDM27559.1"/>
    <property type="molecule type" value="Genomic_DNA"/>
</dbReference>
<keyword evidence="4" id="KW-1185">Reference proteome</keyword>
<dbReference type="PROSITE" id="PS51257">
    <property type="entry name" value="PROKAR_LIPOPROTEIN"/>
    <property type="match status" value="1"/>
</dbReference>
<name>A6DKV7_9BACT</name>
<dbReference type="OrthoDB" id="5914937at2"/>
<evidence type="ECO:0000256" key="1">
    <source>
        <dbReference type="SAM" id="SignalP"/>
    </source>
</evidence>